<keyword evidence="3" id="KW-1185">Reference proteome</keyword>
<evidence type="ECO:0000313" key="2">
    <source>
        <dbReference type="EMBL" id="PIC50049.1"/>
    </source>
</evidence>
<comment type="caution">
    <text evidence="2">The sequence shown here is derived from an EMBL/GenBank/DDBJ whole genome shotgun (WGS) entry which is preliminary data.</text>
</comment>
<accession>A0A2G5VE48</accession>
<reference evidence="3" key="1">
    <citation type="submission" date="2017-10" db="EMBL/GenBank/DDBJ databases">
        <title>Rapid genome shrinkage in a self-fertile nematode reveals novel sperm competition proteins.</title>
        <authorList>
            <person name="Yin D."/>
            <person name="Schwarz E.M."/>
            <person name="Thomas C.G."/>
            <person name="Felde R.L."/>
            <person name="Korf I.F."/>
            <person name="Cutter A.D."/>
            <person name="Schartner C.M."/>
            <person name="Ralston E.J."/>
            <person name="Meyer B.J."/>
            <person name="Haag E.S."/>
        </authorList>
    </citation>
    <scope>NUCLEOTIDE SEQUENCE [LARGE SCALE GENOMIC DNA]</scope>
    <source>
        <strain evidence="3">JU1422</strain>
    </source>
</reference>
<evidence type="ECO:0000256" key="1">
    <source>
        <dbReference type="SAM" id="MobiDB-lite"/>
    </source>
</evidence>
<organism evidence="2 3">
    <name type="scientific">Caenorhabditis nigoni</name>
    <dbReference type="NCBI Taxonomy" id="1611254"/>
    <lineage>
        <taxon>Eukaryota</taxon>
        <taxon>Metazoa</taxon>
        <taxon>Ecdysozoa</taxon>
        <taxon>Nematoda</taxon>
        <taxon>Chromadorea</taxon>
        <taxon>Rhabditida</taxon>
        <taxon>Rhabditina</taxon>
        <taxon>Rhabditomorpha</taxon>
        <taxon>Rhabditoidea</taxon>
        <taxon>Rhabditidae</taxon>
        <taxon>Peloderinae</taxon>
        <taxon>Caenorhabditis</taxon>
    </lineage>
</organism>
<feature type="compositionally biased region" description="Polar residues" evidence="1">
    <location>
        <begin position="10"/>
        <end position="26"/>
    </location>
</feature>
<evidence type="ECO:0000313" key="3">
    <source>
        <dbReference type="Proteomes" id="UP000230233"/>
    </source>
</evidence>
<dbReference type="AlphaFoldDB" id="A0A2G5VE48"/>
<protein>
    <submittedName>
        <fullName evidence="2">Uncharacterized protein</fullName>
    </submittedName>
</protein>
<sequence length="97" mass="11052">MHRVDKSKNRSSFETGPEQSSKNGQKSYSAILRSSTVETVTCVFAECEPPYWFVRNGCSSAHGTSLIMKKSKLGYHLKTLEIFVLQKVYLEQNRAKF</sequence>
<feature type="region of interest" description="Disordered" evidence="1">
    <location>
        <begin position="1"/>
        <end position="26"/>
    </location>
</feature>
<dbReference type="Proteomes" id="UP000230233">
    <property type="component" value="Chromosome I"/>
</dbReference>
<name>A0A2G5VE48_9PELO</name>
<gene>
    <name evidence="2" type="primary">Cnig_chr_I.g1104</name>
    <name evidence="2" type="ORF">B9Z55_001104</name>
</gene>
<dbReference type="EMBL" id="PDUG01000001">
    <property type="protein sequence ID" value="PIC50049.1"/>
    <property type="molecule type" value="Genomic_DNA"/>
</dbReference>
<proteinExistence type="predicted"/>